<evidence type="ECO:0000256" key="1">
    <source>
        <dbReference type="SAM" id="MobiDB-lite"/>
    </source>
</evidence>
<evidence type="ECO:0000313" key="2">
    <source>
        <dbReference type="EMBL" id="ELZ46690.1"/>
    </source>
</evidence>
<dbReference type="InterPro" id="IPR036134">
    <property type="entry name" value="Crypto/Photolyase_FAD-like_sf"/>
</dbReference>
<dbReference type="AlphaFoldDB" id="M0EG05"/>
<proteinExistence type="predicted"/>
<dbReference type="InterPro" id="IPR014729">
    <property type="entry name" value="Rossmann-like_a/b/a_fold"/>
</dbReference>
<dbReference type="Gene3D" id="3.40.50.620">
    <property type="entry name" value="HUPs"/>
    <property type="match status" value="1"/>
</dbReference>
<dbReference type="SUPFAM" id="SSF48173">
    <property type="entry name" value="Cryptochrome/photolyase FAD-binding domain"/>
    <property type="match status" value="1"/>
</dbReference>
<name>M0EG05_9EURY</name>
<dbReference type="Gene3D" id="1.10.10.1710">
    <property type="entry name" value="Deoxyribodipyrimidine photolyase-related"/>
    <property type="match status" value="1"/>
</dbReference>
<organism evidence="2 3">
    <name type="scientific">Halorubrum californiense DSM 19288</name>
    <dbReference type="NCBI Taxonomy" id="1227465"/>
    <lineage>
        <taxon>Archaea</taxon>
        <taxon>Methanobacteriati</taxon>
        <taxon>Methanobacteriota</taxon>
        <taxon>Stenosarchaea group</taxon>
        <taxon>Halobacteria</taxon>
        <taxon>Halobacteriales</taxon>
        <taxon>Haloferacaceae</taxon>
        <taxon>Halorubrum</taxon>
    </lineage>
</organism>
<comment type="caution">
    <text evidence="2">The sequence shown here is derived from an EMBL/GenBank/DDBJ whole genome shotgun (WGS) entry which is preliminary data.</text>
</comment>
<keyword evidence="2" id="KW-0456">Lyase</keyword>
<accession>M0EG05</accession>
<dbReference type="GO" id="GO:0016829">
    <property type="term" value="F:lyase activity"/>
    <property type="evidence" value="ECO:0007669"/>
    <property type="project" value="UniProtKB-KW"/>
</dbReference>
<reference evidence="2 3" key="1">
    <citation type="journal article" date="2014" name="PLoS Genet.">
        <title>Phylogenetically driven sequencing of extremely halophilic archaea reveals strategies for static and dynamic osmo-response.</title>
        <authorList>
            <person name="Becker E.A."/>
            <person name="Seitzer P.M."/>
            <person name="Tritt A."/>
            <person name="Larsen D."/>
            <person name="Krusor M."/>
            <person name="Yao A.I."/>
            <person name="Wu D."/>
            <person name="Madern D."/>
            <person name="Eisen J.A."/>
            <person name="Darling A.E."/>
            <person name="Facciotti M.T."/>
        </authorList>
    </citation>
    <scope>NUCLEOTIDE SEQUENCE [LARGE SCALE GENOMIC DNA]</scope>
    <source>
        <strain evidence="2 3">DSM 19288</strain>
    </source>
</reference>
<feature type="region of interest" description="Disordered" evidence="1">
    <location>
        <begin position="339"/>
        <end position="400"/>
    </location>
</feature>
<dbReference type="Proteomes" id="UP000011586">
    <property type="component" value="Unassembled WGS sequence"/>
</dbReference>
<dbReference type="EMBL" id="AOJK01000019">
    <property type="protein sequence ID" value="ELZ46690.1"/>
    <property type="molecule type" value="Genomic_DNA"/>
</dbReference>
<dbReference type="InterPro" id="IPR052551">
    <property type="entry name" value="UV-DNA_repair_photolyase"/>
</dbReference>
<feature type="compositionally biased region" description="Acidic residues" evidence="1">
    <location>
        <begin position="363"/>
        <end position="395"/>
    </location>
</feature>
<dbReference type="InterPro" id="IPR007357">
    <property type="entry name" value="PhrB-like"/>
</dbReference>
<dbReference type="Gene3D" id="1.25.40.80">
    <property type="match status" value="2"/>
</dbReference>
<evidence type="ECO:0000313" key="3">
    <source>
        <dbReference type="Proteomes" id="UP000011586"/>
    </source>
</evidence>
<sequence length="614" mass="68479">MARRRVADPARTRGAGAMPLAPLLIVVSDRTTCWLLGDQLNTDLDVLDAADDVLLIEAHGFADRKPYHAHKLTLVFSAMRHFRDDLRERGHDVTYVRAASFGEGLDEFFAERATGADDGDDAEPRLRLMRPASHGAGERLRELVADRGGTLELVDNELFWTTPADWSEWSGEGETVGDDEPLLGDDGAAERTYRQEHWYRHVRRETGVLMDDGEPVGGEWNYDDLNQETPPDDWEPPARPTFEPDELTRETHAWVRERFDTWGNDSLDGFAWPVTRGEAREALDRFVRDGLPAFGRYQDAMAGGEPFLSHSLLSPAINLGLLDPREPVRAVERAYEKRGIEPGAYDPTERGGSDAGATSLDDFGSDEAEGDGDAAEGDDGDAAEGDDGDAAEGDEPAPVPLNAVEGFIRQVIGWREFMRHVYREAMPELAEANQLDQDRELPPAYWDGETDMRCLSEAVGHVREFGYAHHIERLMVLSNFALVYGADPAELNEWFHLGFVDAYHWVTTPNVVAMGSFGTDVLSSKPYASSGNYVNKMSDHCADCRYAVSRTTGEGACPFNALYWDFLKENEETLRGTGRMGLMYSHVDGKDDAEWESIRERADRVRELARSGEL</sequence>
<dbReference type="STRING" id="1227465.C463_03644"/>
<dbReference type="Gene3D" id="1.10.579.10">
    <property type="entry name" value="DNA Cyclobutane Dipyrimidine Photolyase, subunit A, domain 3"/>
    <property type="match status" value="1"/>
</dbReference>
<dbReference type="PANTHER" id="PTHR38657">
    <property type="entry name" value="SLR1343 PROTEIN"/>
    <property type="match status" value="1"/>
</dbReference>
<dbReference type="PANTHER" id="PTHR38657:SF1">
    <property type="entry name" value="SLR1343 PROTEIN"/>
    <property type="match status" value="1"/>
</dbReference>
<protein>
    <submittedName>
        <fullName evidence="2">Cryptochrome/photolyase-related protein Phr3</fullName>
    </submittedName>
</protein>
<gene>
    <name evidence="2" type="ORF">C463_03644</name>
</gene>
<dbReference type="Pfam" id="PF04244">
    <property type="entry name" value="DPRP"/>
    <property type="match status" value="2"/>
</dbReference>
<keyword evidence="3" id="KW-1185">Reference proteome</keyword>
<dbReference type="PATRIC" id="fig|1227465.4.peg.718"/>